<proteinExistence type="predicted"/>
<dbReference type="OrthoDB" id="2161124at2759"/>
<feature type="region of interest" description="Disordered" evidence="1">
    <location>
        <begin position="145"/>
        <end position="205"/>
    </location>
</feature>
<evidence type="ECO:0000313" key="2">
    <source>
        <dbReference type="EMBL" id="KND01970.1"/>
    </source>
</evidence>
<protein>
    <submittedName>
        <fullName evidence="2">Uncharacterized protein</fullName>
    </submittedName>
</protein>
<accession>A0A0L0HM25</accession>
<sequence>MDTLTFSPPAAIYQEHGRHSPPICRKRKLIEGNGVEENGKSKRLHVGPCPNTPPFTMPFFPPPAEMSCNGNVMQWPVPGIDPHLLQQQLAELQKALPGPTFGISDIQQRHVDRRLEPLMDIYDFGKVHERLLACGESEPMLLDEIPPSLQSSSRPNLRRSSSDMSLCTSPSHHISQSVSLYTPVPSPQRSPGRAPGSAPMSPGMHRQIFSMGFRRDCDKCRMGVPGHYMHVMQR</sequence>
<organism evidence="2 3">
    <name type="scientific">Spizellomyces punctatus (strain DAOM BR117)</name>
    <dbReference type="NCBI Taxonomy" id="645134"/>
    <lineage>
        <taxon>Eukaryota</taxon>
        <taxon>Fungi</taxon>
        <taxon>Fungi incertae sedis</taxon>
        <taxon>Chytridiomycota</taxon>
        <taxon>Chytridiomycota incertae sedis</taxon>
        <taxon>Chytridiomycetes</taxon>
        <taxon>Spizellomycetales</taxon>
        <taxon>Spizellomycetaceae</taxon>
        <taxon>Spizellomyces</taxon>
    </lineage>
</organism>
<dbReference type="RefSeq" id="XP_016610009.1">
    <property type="nucleotide sequence ID" value="XM_016750764.1"/>
</dbReference>
<dbReference type="GeneID" id="27686058"/>
<gene>
    <name evidence="2" type="ORF">SPPG_02477</name>
</gene>
<dbReference type="Proteomes" id="UP000053201">
    <property type="component" value="Unassembled WGS sequence"/>
</dbReference>
<feature type="compositionally biased region" description="Low complexity" evidence="1">
    <location>
        <begin position="146"/>
        <end position="159"/>
    </location>
</feature>
<dbReference type="VEuPathDB" id="FungiDB:SPPG_02477"/>
<name>A0A0L0HM25_SPIPD</name>
<evidence type="ECO:0000256" key="1">
    <source>
        <dbReference type="SAM" id="MobiDB-lite"/>
    </source>
</evidence>
<keyword evidence="3" id="KW-1185">Reference proteome</keyword>
<dbReference type="EMBL" id="KQ257453">
    <property type="protein sequence ID" value="KND01970.1"/>
    <property type="molecule type" value="Genomic_DNA"/>
</dbReference>
<dbReference type="InParanoid" id="A0A0L0HM25"/>
<feature type="compositionally biased region" description="Polar residues" evidence="1">
    <location>
        <begin position="163"/>
        <end position="180"/>
    </location>
</feature>
<evidence type="ECO:0000313" key="3">
    <source>
        <dbReference type="Proteomes" id="UP000053201"/>
    </source>
</evidence>
<dbReference type="AlphaFoldDB" id="A0A0L0HM25"/>
<reference evidence="2 3" key="1">
    <citation type="submission" date="2009-08" db="EMBL/GenBank/DDBJ databases">
        <title>The Genome Sequence of Spizellomyces punctatus strain DAOM BR117.</title>
        <authorList>
            <consortium name="The Broad Institute Genome Sequencing Platform"/>
            <person name="Russ C."/>
            <person name="Cuomo C."/>
            <person name="Shea T."/>
            <person name="Young S.K."/>
            <person name="Zeng Q."/>
            <person name="Koehrsen M."/>
            <person name="Haas B."/>
            <person name="Borodovsky M."/>
            <person name="Guigo R."/>
            <person name="Alvarado L."/>
            <person name="Berlin A."/>
            <person name="Bochicchio J."/>
            <person name="Borenstein D."/>
            <person name="Chapman S."/>
            <person name="Chen Z."/>
            <person name="Engels R."/>
            <person name="Freedman E."/>
            <person name="Gellesch M."/>
            <person name="Goldberg J."/>
            <person name="Griggs A."/>
            <person name="Gujja S."/>
            <person name="Heiman D."/>
            <person name="Hepburn T."/>
            <person name="Howarth C."/>
            <person name="Jen D."/>
            <person name="Larson L."/>
            <person name="Lewis B."/>
            <person name="Mehta T."/>
            <person name="Park D."/>
            <person name="Pearson M."/>
            <person name="Roberts A."/>
            <person name="Saif S."/>
            <person name="Shenoy N."/>
            <person name="Sisk P."/>
            <person name="Stolte C."/>
            <person name="Sykes S."/>
            <person name="Thomson T."/>
            <person name="Walk T."/>
            <person name="White J."/>
            <person name="Yandava C."/>
            <person name="Burger G."/>
            <person name="Gray M.W."/>
            <person name="Holland P.W.H."/>
            <person name="King N."/>
            <person name="Lang F.B.F."/>
            <person name="Roger A.J."/>
            <person name="Ruiz-Trillo I."/>
            <person name="Lander E."/>
            <person name="Nusbaum C."/>
        </authorList>
    </citation>
    <scope>NUCLEOTIDE SEQUENCE [LARGE SCALE GENOMIC DNA]</scope>
    <source>
        <strain evidence="2 3">DAOM BR117</strain>
    </source>
</reference>